<feature type="transmembrane region" description="Helical" evidence="1">
    <location>
        <begin position="124"/>
        <end position="145"/>
    </location>
</feature>
<protein>
    <recommendedName>
        <fullName evidence="2">DUF1616 domain-containing protein</fullName>
    </recommendedName>
</protein>
<keyword evidence="4" id="KW-1185">Reference proteome</keyword>
<feature type="transmembrane region" description="Helical" evidence="1">
    <location>
        <begin position="206"/>
        <end position="228"/>
    </location>
</feature>
<dbReference type="AlphaFoldDB" id="A0A2Z2HRY4"/>
<dbReference type="OrthoDB" id="82282at2157"/>
<dbReference type="InterPro" id="IPR011674">
    <property type="entry name" value="DUF1616"/>
</dbReference>
<dbReference type="EMBL" id="CP019893">
    <property type="protein sequence ID" value="ARS89956.1"/>
    <property type="molecule type" value="Genomic_DNA"/>
</dbReference>
<reference evidence="4" key="1">
    <citation type="submission" date="2017-02" db="EMBL/GenBank/DDBJ databases">
        <title>Natronthermophilus aegyptiacus gen. nov.,sp. nov., an aerobic, extremely halophilic alkalithermophilic archaeon isolated from the athalassohaline Wadi An Natrun, Egypt.</title>
        <authorList>
            <person name="Zhao B."/>
        </authorList>
    </citation>
    <scope>NUCLEOTIDE SEQUENCE [LARGE SCALE GENOMIC DNA]</scope>
    <source>
        <strain evidence="4">JW/NM-HA 15</strain>
    </source>
</reference>
<keyword evidence="1" id="KW-0472">Membrane</keyword>
<dbReference type="GeneID" id="32894333"/>
<feature type="transmembrane region" description="Helical" evidence="1">
    <location>
        <begin position="48"/>
        <end position="69"/>
    </location>
</feature>
<dbReference type="KEGG" id="naj:B1756_09595"/>
<dbReference type="Proteomes" id="UP000250088">
    <property type="component" value="Chromosome"/>
</dbReference>
<organism evidence="3 4">
    <name type="scientific">Natrarchaeobaculum aegyptiacum</name>
    <dbReference type="NCBI Taxonomy" id="745377"/>
    <lineage>
        <taxon>Archaea</taxon>
        <taxon>Methanobacteriati</taxon>
        <taxon>Methanobacteriota</taxon>
        <taxon>Stenosarchaea group</taxon>
        <taxon>Halobacteria</taxon>
        <taxon>Halobacteriales</taxon>
        <taxon>Natrialbaceae</taxon>
        <taxon>Natrarchaeobaculum</taxon>
    </lineage>
</organism>
<keyword evidence="1" id="KW-0812">Transmembrane</keyword>
<proteinExistence type="predicted"/>
<feature type="transmembrane region" description="Helical" evidence="1">
    <location>
        <begin position="21"/>
        <end position="42"/>
    </location>
</feature>
<evidence type="ECO:0000313" key="4">
    <source>
        <dbReference type="Proteomes" id="UP000250088"/>
    </source>
</evidence>
<sequence>MSIGRPIRLLAVRIRRLCPPDLAAILALTILVNVVAVTPGLRASAVRIPLGLFFLLVVPGYAVLAVVYPESGDAPAADRLRSAGGSSAMGTGGSTGVDVRDRPLVSNGESPAGGARGIDGIERIVLAAVCSVAIVPLIGLVLHASPWGISGGSYLLATSAFVVATTIVAIQRRRALPASARYSFPVTDWVETGRSHLVAAPTRMDALLNVAVVASLLVAAGAVGFAVATPAVGEQYSAVYVGTEDEDGEFLAANYPSTLEVGDAADVVVGVENAEQRPVEYTVVAVEQEIDRHDETTVSVTDQRELERFEPELDHGDSWTQTHAIEPTVDGEVRIVWLLFTDSVPAEDDLSISAADEYVHLWLDVEEPLE</sequence>
<gene>
    <name evidence="3" type="ORF">B1756_09595</name>
</gene>
<dbReference type="Pfam" id="PF07760">
    <property type="entry name" value="DUF1616"/>
    <property type="match status" value="1"/>
</dbReference>
<name>A0A2Z2HRY4_9EURY</name>
<evidence type="ECO:0000259" key="2">
    <source>
        <dbReference type="Pfam" id="PF07760"/>
    </source>
</evidence>
<feature type="transmembrane region" description="Helical" evidence="1">
    <location>
        <begin position="151"/>
        <end position="170"/>
    </location>
</feature>
<dbReference type="RefSeq" id="WP_086888335.1">
    <property type="nucleotide sequence ID" value="NZ_CP019893.1"/>
</dbReference>
<evidence type="ECO:0000313" key="3">
    <source>
        <dbReference type="EMBL" id="ARS89956.1"/>
    </source>
</evidence>
<accession>A0A2Z2HRY4</accession>
<feature type="domain" description="DUF1616" evidence="2">
    <location>
        <begin position="25"/>
        <end position="364"/>
    </location>
</feature>
<evidence type="ECO:0000256" key="1">
    <source>
        <dbReference type="SAM" id="Phobius"/>
    </source>
</evidence>
<keyword evidence="1" id="KW-1133">Transmembrane helix</keyword>